<dbReference type="InterPro" id="IPR016867">
    <property type="entry name" value="GcvR"/>
</dbReference>
<dbReference type="PROSITE" id="PS51671">
    <property type="entry name" value="ACT"/>
    <property type="match status" value="1"/>
</dbReference>
<dbReference type="RefSeq" id="WP_103922006.1">
    <property type="nucleotide sequence ID" value="NZ_FMSV02000549.1"/>
</dbReference>
<dbReference type="CDD" id="cd04893">
    <property type="entry name" value="ACT_GcvR_1"/>
    <property type="match status" value="1"/>
</dbReference>
<dbReference type="InterPro" id="IPR045865">
    <property type="entry name" value="ACT-like_dom_sf"/>
</dbReference>
<evidence type="ECO:0000313" key="4">
    <source>
        <dbReference type="Proteomes" id="UP000236724"/>
    </source>
</evidence>
<dbReference type="SUPFAM" id="SSF55021">
    <property type="entry name" value="ACT-like"/>
    <property type="match status" value="2"/>
</dbReference>
<keyword evidence="1" id="KW-0678">Repressor</keyword>
<dbReference type="OrthoDB" id="5814713at2"/>
<comment type="subcellular location">
    <subcellularLocation>
        <location evidence="1">Cytoplasm</location>
    </subcellularLocation>
</comment>
<dbReference type="PANTHER" id="PTHR34875:SF5">
    <property type="entry name" value="GLYCINE CLEAVAGE SYSTEM TRANSCRIPTIONAL REPRESSOR"/>
    <property type="match status" value="1"/>
</dbReference>
<feature type="domain" description="ACT" evidence="2">
    <location>
        <begin position="93"/>
        <end position="175"/>
    </location>
</feature>
<organism evidence="3 4">
    <name type="scientific">Candidatus Venteria ishoeyi</name>
    <dbReference type="NCBI Taxonomy" id="1899563"/>
    <lineage>
        <taxon>Bacteria</taxon>
        <taxon>Pseudomonadati</taxon>
        <taxon>Pseudomonadota</taxon>
        <taxon>Gammaproteobacteria</taxon>
        <taxon>Thiotrichales</taxon>
        <taxon>Thiotrichaceae</taxon>
        <taxon>Venteria</taxon>
    </lineage>
</organism>
<dbReference type="InterPro" id="IPR050990">
    <property type="entry name" value="UPF0237/GcvR_regulator"/>
</dbReference>
<evidence type="ECO:0000259" key="2">
    <source>
        <dbReference type="PROSITE" id="PS51671"/>
    </source>
</evidence>
<dbReference type="CDD" id="cd04869">
    <property type="entry name" value="ACT_GcvR_2"/>
    <property type="match status" value="1"/>
</dbReference>
<keyword evidence="4" id="KW-1185">Reference proteome</keyword>
<dbReference type="EMBL" id="FMSV02000549">
    <property type="protein sequence ID" value="SEH08464.1"/>
    <property type="molecule type" value="Genomic_DNA"/>
</dbReference>
<keyword evidence="1" id="KW-0804">Transcription</keyword>
<dbReference type="FunFam" id="3.30.70.260:FF:000005">
    <property type="entry name" value="Glycine cleavage system transcriptional repressor"/>
    <property type="match status" value="1"/>
</dbReference>
<evidence type="ECO:0000256" key="1">
    <source>
        <dbReference type="PIRNR" id="PIRNR028103"/>
    </source>
</evidence>
<dbReference type="AlphaFoldDB" id="A0A1H6FHI7"/>
<dbReference type="Pfam" id="PF13740">
    <property type="entry name" value="ACT_6"/>
    <property type="match status" value="1"/>
</dbReference>
<sequence length="175" mass="19061">MQNLLVISALGDDRPGIVDELTQAVADCGCNVSESRMSVLGGEFAIILLLSGNWGAVAKLEAQLPKLQSQMGLLLTSKRTEQREFKRQMIAYEVEVVAMDHPGIVRDISGFFSSRQINIENLQTSNYAAAHTGAPMFAMQMNISIPADLSIGSLRGEFMDLCDELNLDAMLAPIK</sequence>
<reference evidence="3 4" key="1">
    <citation type="submission" date="2016-10" db="EMBL/GenBank/DDBJ databases">
        <authorList>
            <person name="de Groot N.N."/>
        </authorList>
    </citation>
    <scope>NUCLEOTIDE SEQUENCE [LARGE SCALE GENOMIC DNA]</scope>
    <source>
        <strain evidence="3">MBHS1</strain>
    </source>
</reference>
<dbReference type="GO" id="GO:0005737">
    <property type="term" value="C:cytoplasm"/>
    <property type="evidence" value="ECO:0007669"/>
    <property type="project" value="UniProtKB-SubCell"/>
</dbReference>
<dbReference type="InterPro" id="IPR002912">
    <property type="entry name" value="ACT_dom"/>
</dbReference>
<proteinExistence type="predicted"/>
<name>A0A1H6FHI7_9GAMM</name>
<dbReference type="PIRSF" id="PIRSF028103">
    <property type="entry name" value="GcvR"/>
    <property type="match status" value="1"/>
</dbReference>
<keyword evidence="1" id="KW-0963">Cytoplasm</keyword>
<gene>
    <name evidence="3" type="primary">gcvR_2</name>
    <name evidence="3" type="ORF">MBHS_04356</name>
</gene>
<dbReference type="PANTHER" id="PTHR34875">
    <property type="entry name" value="UPF0237 PROTEIN MJ1558"/>
    <property type="match status" value="1"/>
</dbReference>
<dbReference type="Gene3D" id="3.30.70.260">
    <property type="match status" value="2"/>
</dbReference>
<protein>
    <recommendedName>
        <fullName evidence="1">Glycine cleavage system transcriptional repressor</fullName>
    </recommendedName>
</protein>
<evidence type="ECO:0000313" key="3">
    <source>
        <dbReference type="EMBL" id="SEH08464.1"/>
    </source>
</evidence>
<dbReference type="GO" id="GO:0006355">
    <property type="term" value="P:regulation of DNA-templated transcription"/>
    <property type="evidence" value="ECO:0007669"/>
    <property type="project" value="UniProtKB-UniRule"/>
</dbReference>
<dbReference type="Proteomes" id="UP000236724">
    <property type="component" value="Unassembled WGS sequence"/>
</dbReference>
<accession>A0A1H6FHI7</accession>